<accession>A0A2T0RIQ7</accession>
<dbReference type="InterPro" id="IPR050109">
    <property type="entry name" value="HTH-type_TetR-like_transc_reg"/>
</dbReference>
<evidence type="ECO:0000313" key="7">
    <source>
        <dbReference type="Proteomes" id="UP000239209"/>
    </source>
</evidence>
<sequence>MARVSPELSDTPAAGRPRDPVLEQAILEATVEVVVEKGFAAAKLDEIARRAGTGKAAIYRRWPGKTALVIAAAQNLRGNAPVPDRGSLREDLLACVRHYVSPSARAALMLANVLAEATRDGEVREAVTASIGRPPAEALRTVIERWIARGTVDPSVPVELVSLLVPSVAFHRVVLMHEGLDEATAVALVDDVLLPALEARRSS</sequence>
<dbReference type="PANTHER" id="PTHR30055">
    <property type="entry name" value="HTH-TYPE TRANSCRIPTIONAL REGULATOR RUTR"/>
    <property type="match status" value="1"/>
</dbReference>
<dbReference type="SUPFAM" id="SSF48498">
    <property type="entry name" value="Tetracyclin repressor-like, C-terminal domain"/>
    <property type="match status" value="1"/>
</dbReference>
<keyword evidence="3" id="KW-0804">Transcription</keyword>
<evidence type="ECO:0000313" key="6">
    <source>
        <dbReference type="EMBL" id="PRY21039.1"/>
    </source>
</evidence>
<dbReference type="PROSITE" id="PS50977">
    <property type="entry name" value="HTH_TETR_2"/>
    <property type="match status" value="1"/>
</dbReference>
<dbReference type="OrthoDB" id="9796019at2"/>
<dbReference type="Gene3D" id="1.10.10.60">
    <property type="entry name" value="Homeodomain-like"/>
    <property type="match status" value="1"/>
</dbReference>
<dbReference type="AlphaFoldDB" id="A0A2T0RIQ7"/>
<keyword evidence="2 4" id="KW-0238">DNA-binding</keyword>
<keyword evidence="7" id="KW-1185">Reference proteome</keyword>
<protein>
    <submittedName>
        <fullName evidence="6">TetR family transcriptional regulator</fullName>
    </submittedName>
</protein>
<evidence type="ECO:0000259" key="5">
    <source>
        <dbReference type="PROSITE" id="PS50977"/>
    </source>
</evidence>
<dbReference type="Gene3D" id="1.10.357.10">
    <property type="entry name" value="Tetracycline Repressor, domain 2"/>
    <property type="match status" value="1"/>
</dbReference>
<dbReference type="Proteomes" id="UP000239209">
    <property type="component" value="Unassembled WGS sequence"/>
</dbReference>
<gene>
    <name evidence="6" type="ORF">CLV70_12141</name>
</gene>
<dbReference type="PRINTS" id="PR00455">
    <property type="entry name" value="HTHTETR"/>
</dbReference>
<dbReference type="SUPFAM" id="SSF46689">
    <property type="entry name" value="Homeodomain-like"/>
    <property type="match status" value="1"/>
</dbReference>
<organism evidence="6 7">
    <name type="scientific">Pseudosporangium ferrugineum</name>
    <dbReference type="NCBI Taxonomy" id="439699"/>
    <lineage>
        <taxon>Bacteria</taxon>
        <taxon>Bacillati</taxon>
        <taxon>Actinomycetota</taxon>
        <taxon>Actinomycetes</taxon>
        <taxon>Micromonosporales</taxon>
        <taxon>Micromonosporaceae</taxon>
        <taxon>Pseudosporangium</taxon>
    </lineage>
</organism>
<dbReference type="InterPro" id="IPR036271">
    <property type="entry name" value="Tet_transcr_reg_TetR-rel_C_sf"/>
</dbReference>
<evidence type="ECO:0000256" key="4">
    <source>
        <dbReference type="PROSITE-ProRule" id="PRU00335"/>
    </source>
</evidence>
<comment type="caution">
    <text evidence="6">The sequence shown here is derived from an EMBL/GenBank/DDBJ whole genome shotgun (WGS) entry which is preliminary data.</text>
</comment>
<proteinExistence type="predicted"/>
<dbReference type="GO" id="GO:0003700">
    <property type="term" value="F:DNA-binding transcription factor activity"/>
    <property type="evidence" value="ECO:0007669"/>
    <property type="project" value="TreeGrafter"/>
</dbReference>
<dbReference type="InterPro" id="IPR009057">
    <property type="entry name" value="Homeodomain-like_sf"/>
</dbReference>
<keyword evidence="1" id="KW-0805">Transcription regulation</keyword>
<evidence type="ECO:0000256" key="3">
    <source>
        <dbReference type="ARBA" id="ARBA00023163"/>
    </source>
</evidence>
<evidence type="ECO:0000256" key="1">
    <source>
        <dbReference type="ARBA" id="ARBA00023015"/>
    </source>
</evidence>
<evidence type="ECO:0000256" key="2">
    <source>
        <dbReference type="ARBA" id="ARBA00023125"/>
    </source>
</evidence>
<dbReference type="Pfam" id="PF00440">
    <property type="entry name" value="TetR_N"/>
    <property type="match status" value="1"/>
</dbReference>
<name>A0A2T0RIQ7_9ACTN</name>
<dbReference type="GO" id="GO:0000976">
    <property type="term" value="F:transcription cis-regulatory region binding"/>
    <property type="evidence" value="ECO:0007669"/>
    <property type="project" value="TreeGrafter"/>
</dbReference>
<feature type="DNA-binding region" description="H-T-H motif" evidence="4">
    <location>
        <begin position="43"/>
        <end position="62"/>
    </location>
</feature>
<feature type="domain" description="HTH tetR-type" evidence="5">
    <location>
        <begin position="20"/>
        <end position="80"/>
    </location>
</feature>
<dbReference type="InterPro" id="IPR011075">
    <property type="entry name" value="TetR_C"/>
</dbReference>
<reference evidence="6 7" key="1">
    <citation type="submission" date="2018-03" db="EMBL/GenBank/DDBJ databases">
        <title>Genomic Encyclopedia of Archaeal and Bacterial Type Strains, Phase II (KMG-II): from individual species to whole genera.</title>
        <authorList>
            <person name="Goeker M."/>
        </authorList>
    </citation>
    <scope>NUCLEOTIDE SEQUENCE [LARGE SCALE GENOMIC DNA]</scope>
    <source>
        <strain evidence="6 7">DSM 45348</strain>
    </source>
</reference>
<dbReference type="Pfam" id="PF16859">
    <property type="entry name" value="TetR_C_11"/>
    <property type="match status" value="1"/>
</dbReference>
<dbReference type="EMBL" id="PVZG01000021">
    <property type="protein sequence ID" value="PRY21039.1"/>
    <property type="molecule type" value="Genomic_DNA"/>
</dbReference>
<dbReference type="InterPro" id="IPR001647">
    <property type="entry name" value="HTH_TetR"/>
</dbReference>
<dbReference type="PANTHER" id="PTHR30055:SF148">
    <property type="entry name" value="TETR-FAMILY TRANSCRIPTIONAL REGULATOR"/>
    <property type="match status" value="1"/>
</dbReference>